<keyword evidence="4 7" id="KW-0378">Hydrolase</keyword>
<dbReference type="InterPro" id="IPR000223">
    <property type="entry name" value="Pept_S26A_signal_pept_1"/>
</dbReference>
<evidence type="ECO:0000256" key="3">
    <source>
        <dbReference type="ARBA" id="ARBA00013208"/>
    </source>
</evidence>
<comment type="subcellular location">
    <subcellularLocation>
        <location evidence="2">Cell membrane</location>
        <topology evidence="2">Single-pass type II membrane protein</topology>
    </subcellularLocation>
    <subcellularLocation>
        <location evidence="7">Membrane</location>
        <topology evidence="7">Single-pass type II membrane protein</topology>
    </subcellularLocation>
</comment>
<evidence type="ECO:0000256" key="5">
    <source>
        <dbReference type="ARBA" id="ARBA00023136"/>
    </source>
</evidence>
<dbReference type="InterPro" id="IPR036286">
    <property type="entry name" value="LexA/Signal_pep-like_sf"/>
</dbReference>
<dbReference type="InterPro" id="IPR019533">
    <property type="entry name" value="Peptidase_S26"/>
</dbReference>
<evidence type="ECO:0000256" key="6">
    <source>
        <dbReference type="ARBA" id="ARBA00038445"/>
    </source>
</evidence>
<dbReference type="InterPro" id="IPR019757">
    <property type="entry name" value="Pept_S26A_signal_pept_1_Lys-AS"/>
</dbReference>
<keyword evidence="7" id="KW-0645">Protease</keyword>
<dbReference type="Proteomes" id="UP001596157">
    <property type="component" value="Unassembled WGS sequence"/>
</dbReference>
<dbReference type="PROSITE" id="PS00760">
    <property type="entry name" value="SPASE_I_2"/>
    <property type="match status" value="1"/>
</dbReference>
<gene>
    <name evidence="9" type="primary">lepB</name>
    <name evidence="9" type="ORF">ACFPM7_20545</name>
</gene>
<dbReference type="PANTHER" id="PTHR12383:SF16">
    <property type="entry name" value="MITOCHONDRIAL INNER MEMBRANE PROTEASE SUBUNIT 1"/>
    <property type="match status" value="1"/>
</dbReference>
<keyword evidence="10" id="KW-1185">Reference proteome</keyword>
<evidence type="ECO:0000259" key="8">
    <source>
        <dbReference type="Pfam" id="PF10502"/>
    </source>
</evidence>
<sequence>MTTKARGRLAVTAVAVSVLLVAAIATAVAGYTLSYTVEGRSMAPTLEPGHRVLTAPFSGDYSPVRLDIVVAHPTPGSAPVVKRIVGMPGDQVRMADGRARVRPGGAGPWLALAVPGTGDAWHSTPRTCCTAEGTGGVDAPATVPPGHVWLLGDNIPVSDDSRAYGFLPFSAIDAPLWLRTWPIGSAGELVGAAGLVP</sequence>
<dbReference type="Pfam" id="PF10502">
    <property type="entry name" value="Peptidase_S26"/>
    <property type="match status" value="1"/>
</dbReference>
<evidence type="ECO:0000313" key="9">
    <source>
        <dbReference type="EMBL" id="MFC5289448.1"/>
    </source>
</evidence>
<dbReference type="RefSeq" id="WP_378249297.1">
    <property type="nucleotide sequence ID" value="NZ_JBHSKF010000011.1"/>
</dbReference>
<keyword evidence="5" id="KW-0472">Membrane</keyword>
<dbReference type="InterPro" id="IPR052064">
    <property type="entry name" value="Mito_IMP1_subunit"/>
</dbReference>
<comment type="catalytic activity">
    <reaction evidence="1 7">
        <text>Cleavage of hydrophobic, N-terminal signal or leader sequences from secreted and periplasmic proteins.</text>
        <dbReference type="EC" id="3.4.21.89"/>
    </reaction>
</comment>
<accession>A0ABW0EPU8</accession>
<dbReference type="PANTHER" id="PTHR12383">
    <property type="entry name" value="PROTEASE FAMILY S26 MITOCHONDRIAL INNER MEMBRANE PROTEASE-RELATED"/>
    <property type="match status" value="1"/>
</dbReference>
<dbReference type="EC" id="3.4.21.89" evidence="3 7"/>
<dbReference type="SUPFAM" id="SSF51306">
    <property type="entry name" value="LexA/Signal peptidase"/>
    <property type="match status" value="1"/>
</dbReference>
<dbReference type="Gene3D" id="2.10.109.10">
    <property type="entry name" value="Umud Fragment, subunit A"/>
    <property type="match status" value="1"/>
</dbReference>
<comment type="similarity">
    <text evidence="6">Belongs to the peptidase S26 family. IMP1 subfamily.</text>
</comment>
<evidence type="ECO:0000256" key="1">
    <source>
        <dbReference type="ARBA" id="ARBA00000677"/>
    </source>
</evidence>
<evidence type="ECO:0000313" key="10">
    <source>
        <dbReference type="Proteomes" id="UP001596157"/>
    </source>
</evidence>
<reference evidence="10" key="1">
    <citation type="journal article" date="2019" name="Int. J. Syst. Evol. Microbiol.">
        <title>The Global Catalogue of Microorganisms (GCM) 10K type strain sequencing project: providing services to taxonomists for standard genome sequencing and annotation.</title>
        <authorList>
            <consortium name="The Broad Institute Genomics Platform"/>
            <consortium name="The Broad Institute Genome Sequencing Center for Infectious Disease"/>
            <person name="Wu L."/>
            <person name="Ma J."/>
        </authorList>
    </citation>
    <scope>NUCLEOTIDE SEQUENCE [LARGE SCALE GENOMIC DNA]</scope>
    <source>
        <strain evidence="10">CCUG 59778</strain>
    </source>
</reference>
<name>A0ABW0EPU8_9PSEU</name>
<dbReference type="CDD" id="cd06530">
    <property type="entry name" value="S26_SPase_I"/>
    <property type="match status" value="1"/>
</dbReference>
<feature type="domain" description="Peptidase S26" evidence="8">
    <location>
        <begin position="16"/>
        <end position="174"/>
    </location>
</feature>
<dbReference type="GO" id="GO:0009003">
    <property type="term" value="F:signal peptidase activity"/>
    <property type="evidence" value="ECO:0007669"/>
    <property type="project" value="UniProtKB-EC"/>
</dbReference>
<comment type="caution">
    <text evidence="9">The sequence shown here is derived from an EMBL/GenBank/DDBJ whole genome shotgun (WGS) entry which is preliminary data.</text>
</comment>
<protein>
    <recommendedName>
        <fullName evidence="3 7">Signal peptidase I</fullName>
        <ecNumber evidence="3 7">3.4.21.89</ecNumber>
    </recommendedName>
</protein>
<dbReference type="EMBL" id="JBHSKF010000011">
    <property type="protein sequence ID" value="MFC5289448.1"/>
    <property type="molecule type" value="Genomic_DNA"/>
</dbReference>
<evidence type="ECO:0000256" key="7">
    <source>
        <dbReference type="RuleBase" id="RU362042"/>
    </source>
</evidence>
<organism evidence="9 10">
    <name type="scientific">Actinokineospora guangxiensis</name>
    <dbReference type="NCBI Taxonomy" id="1490288"/>
    <lineage>
        <taxon>Bacteria</taxon>
        <taxon>Bacillati</taxon>
        <taxon>Actinomycetota</taxon>
        <taxon>Actinomycetes</taxon>
        <taxon>Pseudonocardiales</taxon>
        <taxon>Pseudonocardiaceae</taxon>
        <taxon>Actinokineospora</taxon>
    </lineage>
</organism>
<evidence type="ECO:0000256" key="2">
    <source>
        <dbReference type="ARBA" id="ARBA00004401"/>
    </source>
</evidence>
<evidence type="ECO:0000256" key="4">
    <source>
        <dbReference type="ARBA" id="ARBA00022801"/>
    </source>
</evidence>
<proteinExistence type="inferred from homology"/>
<dbReference type="NCBIfam" id="TIGR02227">
    <property type="entry name" value="sigpep_I_bact"/>
    <property type="match status" value="1"/>
</dbReference>
<dbReference type="PRINTS" id="PR00727">
    <property type="entry name" value="LEADERPTASE"/>
</dbReference>